<accession>A0A914E706</accession>
<organism evidence="1 2">
    <name type="scientific">Acrobeloides nanus</name>
    <dbReference type="NCBI Taxonomy" id="290746"/>
    <lineage>
        <taxon>Eukaryota</taxon>
        <taxon>Metazoa</taxon>
        <taxon>Ecdysozoa</taxon>
        <taxon>Nematoda</taxon>
        <taxon>Chromadorea</taxon>
        <taxon>Rhabditida</taxon>
        <taxon>Tylenchina</taxon>
        <taxon>Cephalobomorpha</taxon>
        <taxon>Cephaloboidea</taxon>
        <taxon>Cephalobidae</taxon>
        <taxon>Acrobeloides</taxon>
    </lineage>
</organism>
<reference evidence="2" key="1">
    <citation type="submission" date="2022-11" db="UniProtKB">
        <authorList>
            <consortium name="WormBaseParasite"/>
        </authorList>
    </citation>
    <scope>IDENTIFICATION</scope>
</reference>
<keyword evidence="1" id="KW-1185">Reference proteome</keyword>
<name>A0A914E706_9BILA</name>
<protein>
    <submittedName>
        <fullName evidence="2">Uncharacterized protein</fullName>
    </submittedName>
</protein>
<proteinExistence type="predicted"/>
<sequence length="471" mass="51865">MPKPQEPEISYSVDVPDEIFKVIEKNLRRPNQATKSDKNLKYIEKPKKNKQIRKGPPFQLLLESVPKTIKPQEEQVQIEKIFAPNLQIKMPRIIIRKLSNTLQMNPKKQAVPVQQVSQNINNVQLEQVQKPIQLPQAYEQVPQRSEPVVQQQVPEPRQSTQENYQQPFGCQEGSIQQAVSLQPNRPCYGVANQEFGHSSPPLPVESTPATISPTLLPHTLPSEFLTLPPPVFSTLPIHKLLPRFPTLASHTIPPDFPTLSALPPHTFPPFPLIPGTQEPSSGGREAAVGVPSVSLGSSGAVAFGAPSVSSVSGRAFPTIDQVAVTSPSVLQPLPIAQPSGSQAQVQYYNPGAPDSLNLPQLISLPDLIELEEQLLYQGGSGPAKTAGRFGPVLPTAEELHQQQQRLQTYQQPQKFDQSQIFEKAAPPQNLLILPTPELGSVTPSPEFVQQQLRQQQAFANYMSNPLLIGRH</sequence>
<dbReference type="WBParaSite" id="ACRNAN_scaffold6004.g24875.t1">
    <property type="protein sequence ID" value="ACRNAN_scaffold6004.g24875.t1"/>
    <property type="gene ID" value="ACRNAN_scaffold6004.g24875"/>
</dbReference>
<evidence type="ECO:0000313" key="1">
    <source>
        <dbReference type="Proteomes" id="UP000887540"/>
    </source>
</evidence>
<dbReference type="Proteomes" id="UP000887540">
    <property type="component" value="Unplaced"/>
</dbReference>
<evidence type="ECO:0000313" key="2">
    <source>
        <dbReference type="WBParaSite" id="ACRNAN_scaffold6004.g24875.t1"/>
    </source>
</evidence>
<dbReference type="AlphaFoldDB" id="A0A914E706"/>